<evidence type="ECO:0000313" key="4">
    <source>
        <dbReference type="EMBL" id="RUT09035.1"/>
    </source>
</evidence>
<reference evidence="4" key="2">
    <citation type="journal article" date="2019" name="Genome Biol. Evol.">
        <title>Day and night: Metabolic profiles and evolutionary relationships of six axenic non-marine cyanobacteria.</title>
        <authorList>
            <person name="Will S.E."/>
            <person name="Henke P."/>
            <person name="Boedeker C."/>
            <person name="Huang S."/>
            <person name="Brinkmann H."/>
            <person name="Rohde M."/>
            <person name="Jarek M."/>
            <person name="Friedl T."/>
            <person name="Seufert S."/>
            <person name="Schumacher M."/>
            <person name="Overmann J."/>
            <person name="Neumann-Schaal M."/>
            <person name="Petersen J."/>
        </authorList>
    </citation>
    <scope>NUCLEOTIDE SEQUENCE [LARGE SCALE GENOMIC DNA]</scope>
    <source>
        <strain evidence="4">PCC 7102</strain>
    </source>
</reference>
<dbReference type="InterPro" id="IPR011042">
    <property type="entry name" value="6-blade_b-propeller_TolB-like"/>
</dbReference>
<dbReference type="Proteomes" id="UP000271624">
    <property type="component" value="Unassembled WGS sequence"/>
</dbReference>
<evidence type="ECO:0000256" key="2">
    <source>
        <dbReference type="PROSITE-ProRule" id="PRU00504"/>
    </source>
</evidence>
<keyword evidence="1" id="KW-0677">Repeat</keyword>
<feature type="chain" id="PRO_5030083053" description="6-bladed beta-propeller" evidence="3">
    <location>
        <begin position="28"/>
        <end position="392"/>
    </location>
</feature>
<dbReference type="GO" id="GO:0008270">
    <property type="term" value="F:zinc ion binding"/>
    <property type="evidence" value="ECO:0007669"/>
    <property type="project" value="UniProtKB-KW"/>
</dbReference>
<evidence type="ECO:0000256" key="3">
    <source>
        <dbReference type="SAM" id="SignalP"/>
    </source>
</evidence>
<feature type="signal peptide" evidence="3">
    <location>
        <begin position="1"/>
        <end position="27"/>
    </location>
</feature>
<dbReference type="OrthoDB" id="9799230at2"/>
<dbReference type="CDD" id="cd05819">
    <property type="entry name" value="NHL"/>
    <property type="match status" value="1"/>
</dbReference>
<dbReference type="AlphaFoldDB" id="A0A3S1DFM3"/>
<gene>
    <name evidence="4" type="ORF">DSM106972_010880</name>
</gene>
<evidence type="ECO:0008006" key="6">
    <source>
        <dbReference type="Google" id="ProtNLM"/>
    </source>
</evidence>
<dbReference type="SUPFAM" id="SSF63829">
    <property type="entry name" value="Calcium-dependent phosphotriesterase"/>
    <property type="match status" value="1"/>
</dbReference>
<keyword evidence="3" id="KW-0732">Signal</keyword>
<feature type="repeat" description="NHL" evidence="2">
    <location>
        <begin position="93"/>
        <end position="134"/>
    </location>
</feature>
<dbReference type="RefSeq" id="WP_127079618.1">
    <property type="nucleotide sequence ID" value="NZ_RSCL01000002.1"/>
</dbReference>
<dbReference type="PANTHER" id="PTHR24104:SF25">
    <property type="entry name" value="PROTEIN LIN-41"/>
    <property type="match status" value="1"/>
</dbReference>
<dbReference type="Gene3D" id="2.120.10.30">
    <property type="entry name" value="TolB, C-terminal domain"/>
    <property type="match status" value="3"/>
</dbReference>
<proteinExistence type="predicted"/>
<dbReference type="Pfam" id="PF01436">
    <property type="entry name" value="NHL"/>
    <property type="match status" value="2"/>
</dbReference>
<accession>A0A3S1DFM3</accession>
<evidence type="ECO:0000256" key="1">
    <source>
        <dbReference type="ARBA" id="ARBA00022737"/>
    </source>
</evidence>
<organism evidence="4 5">
    <name type="scientific">Dulcicalothrix desertica PCC 7102</name>
    <dbReference type="NCBI Taxonomy" id="232991"/>
    <lineage>
        <taxon>Bacteria</taxon>
        <taxon>Bacillati</taxon>
        <taxon>Cyanobacteriota</taxon>
        <taxon>Cyanophyceae</taxon>
        <taxon>Nostocales</taxon>
        <taxon>Calotrichaceae</taxon>
        <taxon>Dulcicalothrix</taxon>
    </lineage>
</organism>
<dbReference type="PROSITE" id="PS51257">
    <property type="entry name" value="PROKAR_LIPOPROTEIN"/>
    <property type="match status" value="1"/>
</dbReference>
<dbReference type="InterPro" id="IPR001258">
    <property type="entry name" value="NHL_repeat"/>
</dbReference>
<dbReference type="PANTHER" id="PTHR24104">
    <property type="entry name" value="E3 UBIQUITIN-PROTEIN LIGASE NHLRC1-RELATED"/>
    <property type="match status" value="1"/>
</dbReference>
<comment type="caution">
    <text evidence="4">The sequence shown here is derived from an EMBL/GenBank/DDBJ whole genome shotgun (WGS) entry which is preliminary data.</text>
</comment>
<dbReference type="InterPro" id="IPR050952">
    <property type="entry name" value="TRIM-NHL_E3_ligases"/>
</dbReference>
<protein>
    <recommendedName>
        <fullName evidence="6">6-bladed beta-propeller</fullName>
    </recommendedName>
</protein>
<dbReference type="PROSITE" id="PS51125">
    <property type="entry name" value="NHL"/>
    <property type="match status" value="4"/>
</dbReference>
<keyword evidence="5" id="KW-1185">Reference proteome</keyword>
<evidence type="ECO:0000313" key="5">
    <source>
        <dbReference type="Proteomes" id="UP000271624"/>
    </source>
</evidence>
<feature type="repeat" description="NHL" evidence="2">
    <location>
        <begin position="237"/>
        <end position="280"/>
    </location>
</feature>
<reference evidence="4" key="1">
    <citation type="submission" date="2018-12" db="EMBL/GenBank/DDBJ databases">
        <authorList>
            <person name="Will S."/>
            <person name="Neumann-Schaal M."/>
            <person name="Henke P."/>
        </authorList>
    </citation>
    <scope>NUCLEOTIDE SEQUENCE</scope>
    <source>
        <strain evidence="4">PCC 7102</strain>
    </source>
</reference>
<name>A0A3S1DFM3_9CYAN</name>
<feature type="repeat" description="NHL" evidence="2">
    <location>
        <begin position="143"/>
        <end position="185"/>
    </location>
</feature>
<dbReference type="EMBL" id="RSCL01000002">
    <property type="protein sequence ID" value="RUT09035.1"/>
    <property type="molecule type" value="Genomic_DNA"/>
</dbReference>
<dbReference type="NCBIfam" id="NF035926">
    <property type="entry name" value="scyF_NHL_VPEP"/>
    <property type="match status" value="1"/>
</dbReference>
<feature type="repeat" description="NHL" evidence="2">
    <location>
        <begin position="189"/>
        <end position="233"/>
    </location>
</feature>
<sequence length="392" mass="41078">MKALKNLSIAIASTGCFVLATATQAGAVSLTYNTSIGRPADLTLGEIPGMPGTLAVPQGITKQSETGNIFISAGRGADRVDVFDSYGNYIKGIGSTGSGAGQFKEPSTLEFSPKTGNLYVGDVNNNRVNVFDSQGNYLNSIGQGQFGGLKEGRLFFGPSGVTFDKDNNLYVGDFSNDRIIKFNPNGDIIGSIGSSGTGAGQLQGPAGVRISSNTGNIYVADQFNNRVQVLDPEGKPLLTFGKLGAEPGEFNQPIGIEVDENDNIYVADSINSRVQVFDKNGNFLTAYGQPAVNASGQIVPPPALDGPPYGNPLDLEPGKFNWTGGTSLKDGKLYVGDFFQGRVQVLDINNTHSTRIPEAGSVLGLAVLGAFAAASKLKRNLVSPALNKTILK</sequence>